<sequence length="57" mass="5791">MTLERAIILILLAFVIALLAGGNTVEGFGIGLLVGLVLGAPVGAAFVTDRPNKEPTS</sequence>
<organism evidence="2 3">
    <name type="scientific">Bradyrhizobium erythrophlei</name>
    <dbReference type="NCBI Taxonomy" id="1437360"/>
    <lineage>
        <taxon>Bacteria</taxon>
        <taxon>Pseudomonadati</taxon>
        <taxon>Pseudomonadota</taxon>
        <taxon>Alphaproteobacteria</taxon>
        <taxon>Hyphomicrobiales</taxon>
        <taxon>Nitrobacteraceae</taxon>
        <taxon>Bradyrhizobium</taxon>
    </lineage>
</organism>
<feature type="transmembrane region" description="Helical" evidence="1">
    <location>
        <begin position="30"/>
        <end position="48"/>
    </location>
</feature>
<name>A0A1H4NLA7_9BRAD</name>
<evidence type="ECO:0000313" key="2">
    <source>
        <dbReference type="EMBL" id="SEB96017.1"/>
    </source>
</evidence>
<dbReference type="AlphaFoldDB" id="A0A1H4NLA7"/>
<proteinExistence type="predicted"/>
<evidence type="ECO:0000256" key="1">
    <source>
        <dbReference type="SAM" id="Phobius"/>
    </source>
</evidence>
<dbReference type="Proteomes" id="UP000198992">
    <property type="component" value="Unassembled WGS sequence"/>
</dbReference>
<reference evidence="2 3" key="1">
    <citation type="submission" date="2016-10" db="EMBL/GenBank/DDBJ databases">
        <authorList>
            <person name="de Groot N.N."/>
        </authorList>
    </citation>
    <scope>NUCLEOTIDE SEQUENCE [LARGE SCALE GENOMIC DNA]</scope>
    <source>
        <strain evidence="2 3">MT12</strain>
    </source>
</reference>
<gene>
    <name evidence="2" type="ORF">SAMN05444164_0664</name>
</gene>
<evidence type="ECO:0000313" key="3">
    <source>
        <dbReference type="Proteomes" id="UP000198992"/>
    </source>
</evidence>
<protein>
    <submittedName>
        <fullName evidence="2">Uncharacterized protein</fullName>
    </submittedName>
</protein>
<dbReference type="EMBL" id="FNTH01000001">
    <property type="protein sequence ID" value="SEB96017.1"/>
    <property type="molecule type" value="Genomic_DNA"/>
</dbReference>
<accession>A0A1H4NLA7</accession>
<keyword evidence="1" id="KW-1133">Transmembrane helix</keyword>
<dbReference type="RefSeq" id="WP_171947575.1">
    <property type="nucleotide sequence ID" value="NZ_FNTH01000001.1"/>
</dbReference>
<keyword evidence="1" id="KW-0812">Transmembrane</keyword>
<keyword evidence="1" id="KW-0472">Membrane</keyword>